<dbReference type="RefSeq" id="WP_166217680.1">
    <property type="nucleotide sequence ID" value="NZ_CP088289.1"/>
</dbReference>
<comment type="subcellular location">
    <subcellularLocation>
        <location evidence="1">Membrane</location>
        <topology evidence="1">Multi-pass membrane protein</topology>
    </subcellularLocation>
</comment>
<evidence type="ECO:0000256" key="1">
    <source>
        <dbReference type="ARBA" id="ARBA00004141"/>
    </source>
</evidence>
<feature type="transmembrane region" description="Helical" evidence="6">
    <location>
        <begin position="21"/>
        <end position="43"/>
    </location>
</feature>
<accession>A0A973WAK0</accession>
<evidence type="ECO:0000313" key="7">
    <source>
        <dbReference type="EMBL" id="NVI50633.1"/>
    </source>
</evidence>
<evidence type="ECO:0000256" key="4">
    <source>
        <dbReference type="ARBA" id="ARBA00022989"/>
    </source>
</evidence>
<protein>
    <submittedName>
        <fullName evidence="7">APC family permease</fullName>
    </submittedName>
</protein>
<organism evidence="7">
    <name type="scientific">Bradyrhizobium septentrionale</name>
    <dbReference type="NCBI Taxonomy" id="1404411"/>
    <lineage>
        <taxon>Bacteria</taxon>
        <taxon>Pseudomonadati</taxon>
        <taxon>Pseudomonadota</taxon>
        <taxon>Alphaproteobacteria</taxon>
        <taxon>Hyphomicrobiales</taxon>
        <taxon>Nitrobacteraceae</taxon>
        <taxon>Bradyrhizobium</taxon>
    </lineage>
</organism>
<dbReference type="InterPro" id="IPR002293">
    <property type="entry name" value="AA/rel_permease1"/>
</dbReference>
<feature type="transmembrane region" description="Helical" evidence="6">
    <location>
        <begin position="385"/>
        <end position="408"/>
    </location>
</feature>
<reference evidence="7" key="1">
    <citation type="submission" date="2020-06" db="EMBL/GenBank/DDBJ databases">
        <title>Whole Genome Sequence of Bradyrhizobium sp. Strain 1S1.</title>
        <authorList>
            <person name="Bromfield E.S.P."/>
            <person name="Cloutier S."/>
        </authorList>
    </citation>
    <scope>NUCLEOTIDE SEQUENCE [LARGE SCALE GENOMIC DNA]</scope>
    <source>
        <strain evidence="7">1S1</strain>
    </source>
</reference>
<comment type="caution">
    <text evidence="7">The sequence shown here is derived from an EMBL/GenBank/DDBJ whole genome shotgun (WGS) entry which is preliminary data.</text>
</comment>
<dbReference type="GO" id="GO:0015171">
    <property type="term" value="F:amino acid transmembrane transporter activity"/>
    <property type="evidence" value="ECO:0007669"/>
    <property type="project" value="TreeGrafter"/>
</dbReference>
<evidence type="ECO:0000256" key="2">
    <source>
        <dbReference type="ARBA" id="ARBA00022448"/>
    </source>
</evidence>
<evidence type="ECO:0000256" key="6">
    <source>
        <dbReference type="SAM" id="Phobius"/>
    </source>
</evidence>
<feature type="transmembrane region" description="Helical" evidence="6">
    <location>
        <begin position="49"/>
        <end position="69"/>
    </location>
</feature>
<dbReference type="Pfam" id="PF13520">
    <property type="entry name" value="AA_permease_2"/>
    <property type="match status" value="1"/>
</dbReference>
<feature type="transmembrane region" description="Helical" evidence="6">
    <location>
        <begin position="127"/>
        <end position="146"/>
    </location>
</feature>
<dbReference type="GO" id="GO:0016020">
    <property type="term" value="C:membrane"/>
    <property type="evidence" value="ECO:0007669"/>
    <property type="project" value="UniProtKB-SubCell"/>
</dbReference>
<keyword evidence="3 6" id="KW-0812">Transmembrane</keyword>
<feature type="transmembrane region" description="Helical" evidence="6">
    <location>
        <begin position="98"/>
        <end position="121"/>
    </location>
</feature>
<feature type="transmembrane region" description="Helical" evidence="6">
    <location>
        <begin position="277"/>
        <end position="296"/>
    </location>
</feature>
<dbReference type="PIRSF" id="PIRSF006060">
    <property type="entry name" value="AA_transporter"/>
    <property type="match status" value="1"/>
</dbReference>
<gene>
    <name evidence="7" type="ORF">HAP48_049380</name>
</gene>
<feature type="transmembrane region" description="Helical" evidence="6">
    <location>
        <begin position="233"/>
        <end position="257"/>
    </location>
</feature>
<dbReference type="AlphaFoldDB" id="A0A973WAK0"/>
<keyword evidence="4 6" id="KW-1133">Transmembrane helix</keyword>
<proteinExistence type="predicted"/>
<dbReference type="EMBL" id="JAAOLE020000002">
    <property type="protein sequence ID" value="NVI50633.1"/>
    <property type="molecule type" value="Genomic_DNA"/>
</dbReference>
<name>A0A973WAK0_9BRAD</name>
<evidence type="ECO:0000256" key="5">
    <source>
        <dbReference type="ARBA" id="ARBA00023136"/>
    </source>
</evidence>
<sequence length="409" mass="42476">MMSERAIEGFVPLRRRLGLPLLVLYGTGITVGAGIYVLIGAVAGHAGIYAPWSFLLAAVVMGLTVASYAELSTRYPVSAGEAAYVRAAFRSPTFSTAVGLLTVAIGVISSAAVTLGSAGYIQQFVNLPQSLIVTAVLAIIGGVACWGILESVILASIFTLIEVGGLVIVVVAAVYADLPIVATTAHMPPLNAAELSGIAFGSLLAFFAFIGFEDLANVVEEAKVPHRDIPRAMILTLLISTLLYVIVAAVAVSAVSIERLSSSPAPLSLVFREVAGVSPATISAIAIVATLNTILAQMTMASRVIYGVARERQLPAVLARVNPRTGTPLVATLLILVMVVPLSLFVPLASLAEGTSLATLGVFSLVNLSLLRLRYHGVQSETPHVTVPVFVPAAGFATCIAMMAIAFLK</sequence>
<dbReference type="PANTHER" id="PTHR43243:SF4">
    <property type="entry name" value="CATIONIC AMINO ACID TRANSPORTER 4"/>
    <property type="match status" value="1"/>
</dbReference>
<keyword evidence="5 6" id="KW-0472">Membrane</keyword>
<feature type="transmembrane region" description="Helical" evidence="6">
    <location>
        <begin position="153"/>
        <end position="175"/>
    </location>
</feature>
<evidence type="ECO:0000256" key="3">
    <source>
        <dbReference type="ARBA" id="ARBA00022692"/>
    </source>
</evidence>
<feature type="transmembrane region" description="Helical" evidence="6">
    <location>
        <begin position="329"/>
        <end position="349"/>
    </location>
</feature>
<keyword evidence="2" id="KW-0813">Transport</keyword>
<dbReference type="Gene3D" id="1.20.1740.10">
    <property type="entry name" value="Amino acid/polyamine transporter I"/>
    <property type="match status" value="1"/>
</dbReference>
<dbReference type="PANTHER" id="PTHR43243">
    <property type="entry name" value="INNER MEMBRANE TRANSPORTER YGJI-RELATED"/>
    <property type="match status" value="1"/>
</dbReference>
<feature type="transmembrane region" description="Helical" evidence="6">
    <location>
        <begin position="195"/>
        <end position="212"/>
    </location>
</feature>